<dbReference type="PANTHER" id="PTHR24251:SF30">
    <property type="entry name" value="MEMBRANE FRIZZLED-RELATED PROTEIN"/>
    <property type="match status" value="1"/>
</dbReference>
<keyword evidence="2 3" id="KW-1015">Disulfide bond</keyword>
<protein>
    <recommendedName>
        <fullName evidence="5">CUB domain-containing protein</fullName>
    </recommendedName>
</protein>
<evidence type="ECO:0000259" key="5">
    <source>
        <dbReference type="PROSITE" id="PS01180"/>
    </source>
</evidence>
<evidence type="ECO:0000256" key="2">
    <source>
        <dbReference type="ARBA" id="ARBA00023157"/>
    </source>
</evidence>
<evidence type="ECO:0000256" key="1">
    <source>
        <dbReference type="ARBA" id="ARBA00022737"/>
    </source>
</evidence>
<accession>A0A2A2M1B6</accession>
<dbReference type="SMART" id="SM00042">
    <property type="entry name" value="CUB"/>
    <property type="match status" value="2"/>
</dbReference>
<comment type="caution">
    <text evidence="3">Lacks conserved residue(s) required for the propagation of feature annotation.</text>
</comment>
<sequence>MFPLLPLLLILPISAFVRVENRSVFDSSGVLFSPNYPDNYDDNLDQFTTITVPVGNSVILTFLDFFTEQDYDHVDIYDGGDTTKNPDFVFSGDAAGSALNLTSNVVVIRFCTDMIGVARGFAIEWDPNPKDKPFQVKNSCEPAPRNSTFGLITSPNFPYNYPNNIQCNYLITTTKNRIFLQFVAFVTEDGFDTVTVYDGPNITYFSLGTYSGTPGFFSVNSTGSSLFIVFSSDLQNSYSGFSALFESID</sequence>
<evidence type="ECO:0000313" key="6">
    <source>
        <dbReference type="EMBL" id="PAV92017.1"/>
    </source>
</evidence>
<dbReference type="SUPFAM" id="SSF49854">
    <property type="entry name" value="Spermadhesin, CUB domain"/>
    <property type="match status" value="2"/>
</dbReference>
<dbReference type="Proteomes" id="UP000218231">
    <property type="component" value="Unassembled WGS sequence"/>
</dbReference>
<gene>
    <name evidence="6" type="ORF">WR25_22684</name>
</gene>
<dbReference type="OrthoDB" id="6365689at2759"/>
<reference evidence="6 7" key="1">
    <citation type="journal article" date="2017" name="Curr. Biol.">
        <title>Genome architecture and evolution of a unichromosomal asexual nematode.</title>
        <authorList>
            <person name="Fradin H."/>
            <person name="Zegar C."/>
            <person name="Gutwein M."/>
            <person name="Lucas J."/>
            <person name="Kovtun M."/>
            <person name="Corcoran D."/>
            <person name="Baugh L.R."/>
            <person name="Kiontke K."/>
            <person name="Gunsalus K."/>
            <person name="Fitch D.H."/>
            <person name="Piano F."/>
        </authorList>
    </citation>
    <scope>NUCLEOTIDE SEQUENCE [LARGE SCALE GENOMIC DNA]</scope>
    <source>
        <strain evidence="6">PF1309</strain>
    </source>
</reference>
<name>A0A2A2M1B6_9BILA</name>
<evidence type="ECO:0000256" key="4">
    <source>
        <dbReference type="SAM" id="SignalP"/>
    </source>
</evidence>
<evidence type="ECO:0000256" key="3">
    <source>
        <dbReference type="PROSITE-ProRule" id="PRU00059"/>
    </source>
</evidence>
<dbReference type="CDD" id="cd00041">
    <property type="entry name" value="CUB"/>
    <property type="match status" value="2"/>
</dbReference>
<evidence type="ECO:0000313" key="7">
    <source>
        <dbReference type="Proteomes" id="UP000218231"/>
    </source>
</evidence>
<feature type="domain" description="CUB" evidence="5">
    <location>
        <begin position="20"/>
        <end position="128"/>
    </location>
</feature>
<feature type="chain" id="PRO_5013036581" description="CUB domain-containing protein" evidence="4">
    <location>
        <begin position="16"/>
        <end position="249"/>
    </location>
</feature>
<feature type="domain" description="CUB" evidence="5">
    <location>
        <begin position="140"/>
        <end position="248"/>
    </location>
</feature>
<organism evidence="6 7">
    <name type="scientific">Diploscapter pachys</name>
    <dbReference type="NCBI Taxonomy" id="2018661"/>
    <lineage>
        <taxon>Eukaryota</taxon>
        <taxon>Metazoa</taxon>
        <taxon>Ecdysozoa</taxon>
        <taxon>Nematoda</taxon>
        <taxon>Chromadorea</taxon>
        <taxon>Rhabditida</taxon>
        <taxon>Rhabditina</taxon>
        <taxon>Rhabditomorpha</taxon>
        <taxon>Rhabditoidea</taxon>
        <taxon>Rhabditidae</taxon>
        <taxon>Diploscapter</taxon>
    </lineage>
</organism>
<dbReference type="STRING" id="2018661.A0A2A2M1B6"/>
<dbReference type="PROSITE" id="PS01180">
    <property type="entry name" value="CUB"/>
    <property type="match status" value="2"/>
</dbReference>
<proteinExistence type="predicted"/>
<dbReference type="AlphaFoldDB" id="A0A2A2M1B6"/>
<dbReference type="Pfam" id="PF00431">
    <property type="entry name" value="CUB"/>
    <property type="match status" value="2"/>
</dbReference>
<dbReference type="Gene3D" id="2.60.120.290">
    <property type="entry name" value="Spermadhesin, CUB domain"/>
    <property type="match status" value="2"/>
</dbReference>
<keyword evidence="1" id="KW-0677">Repeat</keyword>
<dbReference type="PANTHER" id="PTHR24251">
    <property type="entry name" value="OVOCHYMASE-RELATED"/>
    <property type="match status" value="1"/>
</dbReference>
<dbReference type="InterPro" id="IPR035914">
    <property type="entry name" value="Sperma_CUB_dom_sf"/>
</dbReference>
<feature type="signal peptide" evidence="4">
    <location>
        <begin position="1"/>
        <end position="15"/>
    </location>
</feature>
<keyword evidence="7" id="KW-1185">Reference proteome</keyword>
<comment type="caution">
    <text evidence="6">The sequence shown here is derived from an EMBL/GenBank/DDBJ whole genome shotgun (WGS) entry which is preliminary data.</text>
</comment>
<keyword evidence="4" id="KW-0732">Signal</keyword>
<dbReference type="InterPro" id="IPR000859">
    <property type="entry name" value="CUB_dom"/>
</dbReference>
<feature type="disulfide bond" evidence="3">
    <location>
        <begin position="140"/>
        <end position="167"/>
    </location>
</feature>
<dbReference type="EMBL" id="LIAE01006274">
    <property type="protein sequence ID" value="PAV92017.1"/>
    <property type="molecule type" value="Genomic_DNA"/>
</dbReference>